<dbReference type="GO" id="GO:0016787">
    <property type="term" value="F:hydrolase activity"/>
    <property type="evidence" value="ECO:0007669"/>
    <property type="project" value="UniProtKB-KW"/>
</dbReference>
<organism evidence="1 2">
    <name type="scientific">Xylocopilactobacillus apicola</name>
    <dbReference type="NCBI Taxonomy" id="2932184"/>
    <lineage>
        <taxon>Bacteria</taxon>
        <taxon>Bacillati</taxon>
        <taxon>Bacillota</taxon>
        <taxon>Bacilli</taxon>
        <taxon>Lactobacillales</taxon>
        <taxon>Lactobacillaceae</taxon>
        <taxon>Xylocopilactobacillus</taxon>
    </lineage>
</organism>
<dbReference type="InterPro" id="IPR010315">
    <property type="entry name" value="DUF915_hydro-like"/>
</dbReference>
<gene>
    <name evidence="1" type="ORF">XA3_09340</name>
</gene>
<evidence type="ECO:0000313" key="1">
    <source>
        <dbReference type="EMBL" id="BDR58493.1"/>
    </source>
</evidence>
<dbReference type="KEGG" id="xap:XA3_09340"/>
<proteinExistence type="predicted"/>
<protein>
    <submittedName>
        <fullName evidence="1">Alpha/beta hydrolase</fullName>
    </submittedName>
</protein>
<dbReference type="AlphaFoldDB" id="A0AAU9DT27"/>
<sequence length="280" mass="31517">MKRKWIFLTIFGGIVLLIVAGWSWQQIIRPRSTIIKSTPTIFLHGWGSSVNAEHQMTSAMKKSGITNSVTQAIVSPEGKVKLIGSIPKHAKNPVVEVGFKNNKNTDYHEDGQWLKNVITELQNTYQIKNVNLVGHSMGNMAIAYYILDHSNNSSLPKLRKQVDMAGHFDGIIGMNDKPNLTKLDDSGKPDRMDDNYRTLLGLRKKYPNKQVHVLNIFGDKNDGSHSDGSVTNASSQSLRYLIGERAKTYQEKKIIGADGQHSRLHENKEVDQILIKFLWP</sequence>
<dbReference type="Pfam" id="PF06028">
    <property type="entry name" value="DUF915"/>
    <property type="match status" value="1"/>
</dbReference>
<reference evidence="1 2" key="1">
    <citation type="journal article" date="2023" name="Microbiol. Spectr.">
        <title>Symbiosis of Carpenter Bees with Uncharacterized Lactic Acid Bacteria Showing NAD Auxotrophy.</title>
        <authorList>
            <person name="Kawasaki S."/>
            <person name="Ozawa K."/>
            <person name="Mori T."/>
            <person name="Yamamoto A."/>
            <person name="Ito M."/>
            <person name="Ohkuma M."/>
            <person name="Sakamoto M."/>
            <person name="Matsutani M."/>
        </authorList>
    </citation>
    <scope>NUCLEOTIDE SEQUENCE [LARGE SCALE GENOMIC DNA]</scope>
    <source>
        <strain evidence="1 2">XA3</strain>
    </source>
</reference>
<dbReference type="RefSeq" id="WP_317636392.1">
    <property type="nucleotide sequence ID" value="NZ_AP026802.1"/>
</dbReference>
<accession>A0AAU9DT27</accession>
<dbReference type="SUPFAM" id="SSF53474">
    <property type="entry name" value="alpha/beta-Hydrolases"/>
    <property type="match status" value="1"/>
</dbReference>
<evidence type="ECO:0000313" key="2">
    <source>
        <dbReference type="Proteomes" id="UP001321861"/>
    </source>
</evidence>
<dbReference type="InterPro" id="IPR029058">
    <property type="entry name" value="AB_hydrolase_fold"/>
</dbReference>
<keyword evidence="2" id="KW-1185">Reference proteome</keyword>
<keyword evidence="1" id="KW-0378">Hydrolase</keyword>
<name>A0AAU9DT27_9LACO</name>
<dbReference type="Gene3D" id="3.40.50.1820">
    <property type="entry name" value="alpha/beta hydrolase"/>
    <property type="match status" value="1"/>
</dbReference>
<dbReference type="Proteomes" id="UP001321861">
    <property type="component" value="Chromosome"/>
</dbReference>
<dbReference type="EMBL" id="AP026802">
    <property type="protein sequence ID" value="BDR58493.1"/>
    <property type="molecule type" value="Genomic_DNA"/>
</dbReference>